<organism evidence="2 3">
    <name type="scientific">Kineosporia mesophila</name>
    <dbReference type="NCBI Taxonomy" id="566012"/>
    <lineage>
        <taxon>Bacteria</taxon>
        <taxon>Bacillati</taxon>
        <taxon>Actinomycetota</taxon>
        <taxon>Actinomycetes</taxon>
        <taxon>Kineosporiales</taxon>
        <taxon>Kineosporiaceae</taxon>
        <taxon>Kineosporia</taxon>
    </lineage>
</organism>
<protein>
    <submittedName>
        <fullName evidence="2">Deoxynucleoside kinase</fullName>
    </submittedName>
</protein>
<dbReference type="Proteomes" id="UP001501074">
    <property type="component" value="Unassembled WGS sequence"/>
</dbReference>
<evidence type="ECO:0000313" key="3">
    <source>
        <dbReference type="Proteomes" id="UP001501074"/>
    </source>
</evidence>
<dbReference type="GO" id="GO:0016301">
    <property type="term" value="F:kinase activity"/>
    <property type="evidence" value="ECO:0007669"/>
    <property type="project" value="UniProtKB-KW"/>
</dbReference>
<feature type="domain" description="Deoxynucleoside kinase" evidence="1">
    <location>
        <begin position="14"/>
        <end position="204"/>
    </location>
</feature>
<keyword evidence="2" id="KW-0808">Transferase</keyword>
<sequence length="210" mass="22938">MGDADIETSNLVFVAGNIGAGKSTTSSRLSSALGGRLVTEQTDTNPYLARFYDDMRRWTLHVDVHFLAERTLTVGREYRPGGVPTVFDRCYLEGAVFAEVAHGSGLATDDERGTFTTLLDSFATVLPAPAALVYLRAEPDILLDRVKSRGRGYESGITLDYLQALQEAYDRWIDGYTGSPVIVVDSGAVDLREDEALGDVVRRVRARLTG</sequence>
<name>A0ABP6ZWZ6_9ACTN</name>
<dbReference type="RefSeq" id="WP_231489317.1">
    <property type="nucleotide sequence ID" value="NZ_BAAAZO010000007.1"/>
</dbReference>
<accession>A0ABP6ZWZ6</accession>
<dbReference type="Gene3D" id="3.40.50.300">
    <property type="entry name" value="P-loop containing nucleotide triphosphate hydrolases"/>
    <property type="match status" value="1"/>
</dbReference>
<dbReference type="Pfam" id="PF01712">
    <property type="entry name" value="dNK"/>
    <property type="match status" value="1"/>
</dbReference>
<gene>
    <name evidence="2" type="ORF">GCM10022223_42110</name>
</gene>
<reference evidence="3" key="1">
    <citation type="journal article" date="2019" name="Int. J. Syst. Evol. Microbiol.">
        <title>The Global Catalogue of Microorganisms (GCM) 10K type strain sequencing project: providing services to taxonomists for standard genome sequencing and annotation.</title>
        <authorList>
            <consortium name="The Broad Institute Genomics Platform"/>
            <consortium name="The Broad Institute Genome Sequencing Center for Infectious Disease"/>
            <person name="Wu L."/>
            <person name="Ma J."/>
        </authorList>
    </citation>
    <scope>NUCLEOTIDE SEQUENCE [LARGE SCALE GENOMIC DNA]</scope>
    <source>
        <strain evidence="3">JCM 16902</strain>
    </source>
</reference>
<proteinExistence type="predicted"/>
<comment type="caution">
    <text evidence="2">The sequence shown here is derived from an EMBL/GenBank/DDBJ whole genome shotgun (WGS) entry which is preliminary data.</text>
</comment>
<dbReference type="InterPro" id="IPR002624">
    <property type="entry name" value="DCK/DGK"/>
</dbReference>
<dbReference type="EMBL" id="BAAAZO010000007">
    <property type="protein sequence ID" value="GAA3620809.1"/>
    <property type="molecule type" value="Genomic_DNA"/>
</dbReference>
<dbReference type="PIRSF" id="PIRSF000705">
    <property type="entry name" value="DNK"/>
    <property type="match status" value="1"/>
</dbReference>
<dbReference type="PANTHER" id="PTHR10513">
    <property type="entry name" value="DEOXYNUCLEOSIDE KINASE"/>
    <property type="match status" value="1"/>
</dbReference>
<evidence type="ECO:0000259" key="1">
    <source>
        <dbReference type="Pfam" id="PF01712"/>
    </source>
</evidence>
<dbReference type="InterPro" id="IPR027417">
    <property type="entry name" value="P-loop_NTPase"/>
</dbReference>
<dbReference type="InterPro" id="IPR031314">
    <property type="entry name" value="DNK_dom"/>
</dbReference>
<keyword evidence="2" id="KW-0418">Kinase</keyword>
<dbReference type="InterPro" id="IPR050566">
    <property type="entry name" value="Deoxyribonucleoside_kinase"/>
</dbReference>
<keyword evidence="3" id="KW-1185">Reference proteome</keyword>
<evidence type="ECO:0000313" key="2">
    <source>
        <dbReference type="EMBL" id="GAA3620809.1"/>
    </source>
</evidence>
<dbReference type="CDD" id="cd01673">
    <property type="entry name" value="dNK"/>
    <property type="match status" value="1"/>
</dbReference>
<dbReference type="PANTHER" id="PTHR10513:SF35">
    <property type="entry name" value="DEOXYADENOSINE KINASE"/>
    <property type="match status" value="1"/>
</dbReference>
<dbReference type="SUPFAM" id="SSF52540">
    <property type="entry name" value="P-loop containing nucleoside triphosphate hydrolases"/>
    <property type="match status" value="1"/>
</dbReference>